<dbReference type="Pfam" id="PF13181">
    <property type="entry name" value="TPR_8"/>
    <property type="match status" value="1"/>
</dbReference>
<gene>
    <name evidence="3" type="ORF">DB1_15000</name>
    <name evidence="4" type="ORF">HG1_41080</name>
    <name evidence="5" type="ORF">LaLC_28430</name>
    <name evidence="6" type="ORF">LamDB_30340</name>
    <name evidence="2" type="ORF">TuanDB_08540</name>
</gene>
<dbReference type="InterPro" id="IPR011990">
    <property type="entry name" value="TPR-like_helical_dom_sf"/>
</dbReference>
<dbReference type="EMBL" id="BLET01000019">
    <property type="protein sequence ID" value="GET95092.1"/>
    <property type="molecule type" value="Genomic_DNA"/>
</dbReference>
<dbReference type="SUPFAM" id="SSF53448">
    <property type="entry name" value="Nucleotide-diphospho-sugar transferases"/>
    <property type="match status" value="1"/>
</dbReference>
<comment type="caution">
    <text evidence="2">The sequence shown here is derived from an EMBL/GenBank/DDBJ whole genome shotgun (WGS) entry which is preliminary data.</text>
</comment>
<dbReference type="SUPFAM" id="SSF48452">
    <property type="entry name" value="TPR-like"/>
    <property type="match status" value="1"/>
</dbReference>
<dbReference type="EMBL" id="BLEU01000002">
    <property type="protein sequence ID" value="GET98364.1"/>
    <property type="molecule type" value="Genomic_DNA"/>
</dbReference>
<accession>A0A640KZW8</accession>
<dbReference type="EMBL" id="BLEW01000004">
    <property type="protein sequence ID" value="GEU18400.1"/>
    <property type="molecule type" value="Genomic_DNA"/>
</dbReference>
<protein>
    <submittedName>
        <fullName evidence="2">Glycosyl transferase</fullName>
    </submittedName>
</protein>
<dbReference type="PANTHER" id="PTHR43630:SF2">
    <property type="entry name" value="GLYCOSYLTRANSFERASE"/>
    <property type="match status" value="1"/>
</dbReference>
<dbReference type="Pfam" id="PF00535">
    <property type="entry name" value="Glycos_transf_2"/>
    <property type="match status" value="1"/>
</dbReference>
<dbReference type="EMBL" id="BLEV01000005">
    <property type="protein sequence ID" value="GEU08623.1"/>
    <property type="molecule type" value="Genomic_DNA"/>
</dbReference>
<dbReference type="InterPro" id="IPR019734">
    <property type="entry name" value="TPR_rpt"/>
</dbReference>
<dbReference type="Gene3D" id="1.25.40.10">
    <property type="entry name" value="Tetratricopeptide repeat domain"/>
    <property type="match status" value="2"/>
</dbReference>
<dbReference type="AlphaFoldDB" id="A0A640KZW8"/>
<sequence length="385" mass="45092">MLNKQGITISLCMIVRDEEKTIARCLDSVEKIVDEIIVVDTGSIDRTKEIVEKYTSNIYDFQWIDDFAAARNFSFSKATQEYILWLDADDVLLEDAQEALKLLKRELDPKIDAVSMPYHLAMDSNGKPLYCTKRNRLVKREKQFQWFGKVHEYLAISGETFSSNVAITHKKEKKVTNRNLKIFQDAVAAGEELSPRDLFYYANECMDNQKYDDAVLLYETFLNQDEGWYEEKIYACGKLGDCYAKLGLWEKAVESCVKSFRYAIPRGENCTRIGYIYMEQQKYNEAIFWFKLATEVPMATESPFHSPASYTWLPYLQMCICYSKLGEQDKAYYYNELAASYVPNNAAIEYNRKYFRSIFDQQKNRYRLFFLEIAYQDSNSNRLTI</sequence>
<accession>A0A6L7H6N7</accession>
<dbReference type="RefSeq" id="WP_000932923.1">
    <property type="nucleotide sequence ID" value="NZ_AP018443.1"/>
</dbReference>
<dbReference type="GO" id="GO:0016740">
    <property type="term" value="F:transferase activity"/>
    <property type="evidence" value="ECO:0007669"/>
    <property type="project" value="UniProtKB-KW"/>
</dbReference>
<evidence type="ECO:0000313" key="5">
    <source>
        <dbReference type="EMBL" id="GEU18400.1"/>
    </source>
</evidence>
<keyword evidence="2" id="KW-0808">Transferase</keyword>
<reference evidence="2" key="1">
    <citation type="submission" date="2019-12" db="EMBL/GenBank/DDBJ databases">
        <title>Epidemiological and comparative genomic analysis of Bacillus anthracis isolated from northern Vietnam.</title>
        <authorList>
            <person name="Hoang T.T.H."/>
            <person name="Dang D.A."/>
            <person name="Pham M.H."/>
            <person name="Luong M.H."/>
            <person name="Tran N.D."/>
            <person name="Nguyen T.H."/>
            <person name="Nguyen T.T."/>
            <person name="Inoue S."/>
            <person name="Morikawa S."/>
            <person name="Okutani A."/>
        </authorList>
    </citation>
    <scope>NUCLEOTIDE SEQUENCE</scope>
    <source>
        <strain evidence="3">DB</strain>
        <strain evidence="4">HG</strain>
        <strain evidence="5">LaLC</strain>
        <strain evidence="6">LamDB</strain>
        <strain evidence="2">TuanDB</strain>
    </source>
</reference>
<name>A0A640KZW8_BACAN</name>
<evidence type="ECO:0000313" key="3">
    <source>
        <dbReference type="EMBL" id="GET98364.1"/>
    </source>
</evidence>
<dbReference type="Gene3D" id="3.90.550.10">
    <property type="entry name" value="Spore Coat Polysaccharide Biosynthesis Protein SpsA, Chain A"/>
    <property type="match status" value="1"/>
</dbReference>
<feature type="domain" description="Glycosyltransferase 2-like" evidence="1">
    <location>
        <begin position="10"/>
        <end position="151"/>
    </location>
</feature>
<dbReference type="PANTHER" id="PTHR43630">
    <property type="entry name" value="POLY-BETA-1,6-N-ACETYL-D-GLUCOSAMINE SYNTHASE"/>
    <property type="match status" value="1"/>
</dbReference>
<dbReference type="InterPro" id="IPR001173">
    <property type="entry name" value="Glyco_trans_2-like"/>
</dbReference>
<dbReference type="EMBL" id="BLEX01000004">
    <property type="protein sequence ID" value="GEU24878.1"/>
    <property type="molecule type" value="Genomic_DNA"/>
</dbReference>
<evidence type="ECO:0000313" key="2">
    <source>
        <dbReference type="EMBL" id="GET95092.1"/>
    </source>
</evidence>
<organism evidence="2">
    <name type="scientific">Bacillus anthracis</name>
    <name type="common">anthrax bacterium</name>
    <dbReference type="NCBI Taxonomy" id="1392"/>
    <lineage>
        <taxon>Bacteria</taxon>
        <taxon>Bacillati</taxon>
        <taxon>Bacillota</taxon>
        <taxon>Bacilli</taxon>
        <taxon>Bacillales</taxon>
        <taxon>Bacillaceae</taxon>
        <taxon>Bacillus</taxon>
        <taxon>Bacillus cereus group</taxon>
    </lineage>
</organism>
<evidence type="ECO:0000313" key="6">
    <source>
        <dbReference type="EMBL" id="GEU24878.1"/>
    </source>
</evidence>
<evidence type="ECO:0000259" key="1">
    <source>
        <dbReference type="Pfam" id="PF00535"/>
    </source>
</evidence>
<reference evidence="3" key="2">
    <citation type="submission" date="2019-12" db="EMBL/GenBank/DDBJ databases">
        <authorList>
            <person name="Hoang T.H.H."/>
            <person name="Okutani A."/>
        </authorList>
    </citation>
    <scope>NUCLEOTIDE SEQUENCE</scope>
    <source>
        <strain evidence="3">DB</strain>
        <strain evidence="4">HG</strain>
        <strain evidence="5">LaLC</strain>
        <strain evidence="6">LamDB</strain>
    </source>
</reference>
<dbReference type="InterPro" id="IPR029044">
    <property type="entry name" value="Nucleotide-diphossugar_trans"/>
</dbReference>
<proteinExistence type="predicted"/>
<dbReference type="CDD" id="cd02511">
    <property type="entry name" value="Beta4Glucosyltransferase"/>
    <property type="match status" value="1"/>
</dbReference>
<evidence type="ECO:0000313" key="4">
    <source>
        <dbReference type="EMBL" id="GEU08623.1"/>
    </source>
</evidence>